<reference evidence="1 2" key="1">
    <citation type="journal article" date="2002" name="Nature">
        <title>Genome sequence and comparative analysis of the model rodent malaria parasite Plasmodium yoelii yoelii.</title>
        <authorList>
            <person name="Carlton J.M."/>
            <person name="Angiuoli S.V."/>
            <person name="Suh B.B."/>
            <person name="Kooij T.W."/>
            <person name="Pertea M."/>
            <person name="Silva J.C."/>
            <person name="Ermolaeva M.D."/>
            <person name="Allen J.E."/>
            <person name="Selengut J.D."/>
            <person name="Koo H.L."/>
            <person name="Peterson J.D."/>
            <person name="Pop M."/>
            <person name="Kosack D.S."/>
            <person name="Shumway M.F."/>
            <person name="Bidwell S.L."/>
            <person name="Shallom S.J."/>
            <person name="van Aken S.E."/>
            <person name="Riedmuller S.B."/>
            <person name="Feldblyum T.V."/>
            <person name="Cho J.K."/>
            <person name="Quackenbush J."/>
            <person name="Sedegah M."/>
            <person name="Shoaibi A."/>
            <person name="Cummings L.M."/>
            <person name="Florens L."/>
            <person name="Yates J.R."/>
            <person name="Raine J.D."/>
            <person name="Sinden R.E."/>
            <person name="Harris M.A."/>
            <person name="Cunningham D.A."/>
            <person name="Preiser P.R."/>
            <person name="Bergman L.W."/>
            <person name="Vaidya A.B."/>
            <person name="van Lin L.H."/>
            <person name="Janse C.J."/>
            <person name="Waters A.P."/>
            <person name="Smith H.O."/>
            <person name="White O.R."/>
            <person name="Salzberg S.L."/>
            <person name="Venter J.C."/>
            <person name="Fraser C.M."/>
            <person name="Hoffman S.L."/>
            <person name="Gardner M.J."/>
            <person name="Carucci D.J."/>
        </authorList>
    </citation>
    <scope>NUCLEOTIDE SEQUENCE [LARGE SCALE GENOMIC DNA]</scope>
    <source>
        <strain evidence="1 2">17XNL</strain>
    </source>
</reference>
<dbReference type="PaxDb" id="73239-Q7RNL3"/>
<evidence type="ECO:0000313" key="2">
    <source>
        <dbReference type="Proteomes" id="UP000008553"/>
    </source>
</evidence>
<proteinExistence type="predicted"/>
<comment type="caution">
    <text evidence="1">The sequence shown here is derived from an EMBL/GenBank/DDBJ whole genome shotgun (WGS) entry which is preliminary data.</text>
</comment>
<name>Q7RNL3_PLAYO</name>
<gene>
    <name evidence="1" type="ORF">PY01803</name>
</gene>
<sequence>KLNLITGNILIFDYNFFHLHIKILKTGTN</sequence>
<accession>Q7RNL3</accession>
<organism evidence="1 2">
    <name type="scientific">Plasmodium yoelii yoelii</name>
    <dbReference type="NCBI Taxonomy" id="73239"/>
    <lineage>
        <taxon>Eukaryota</taxon>
        <taxon>Sar</taxon>
        <taxon>Alveolata</taxon>
        <taxon>Apicomplexa</taxon>
        <taxon>Aconoidasida</taxon>
        <taxon>Haemosporida</taxon>
        <taxon>Plasmodiidae</taxon>
        <taxon>Plasmodium</taxon>
        <taxon>Plasmodium (Vinckeia)</taxon>
    </lineage>
</organism>
<protein>
    <submittedName>
        <fullName evidence="1">Uncharacterized protein</fullName>
    </submittedName>
</protein>
<dbReference type="EMBL" id="AABL01000486">
    <property type="protein sequence ID" value="EAA21170.1"/>
    <property type="molecule type" value="Genomic_DNA"/>
</dbReference>
<dbReference type="AlphaFoldDB" id="Q7RNL3"/>
<dbReference type="InParanoid" id="Q7RNL3"/>
<keyword evidence="2" id="KW-1185">Reference proteome</keyword>
<evidence type="ECO:0000313" key="1">
    <source>
        <dbReference type="EMBL" id="EAA21170.1"/>
    </source>
</evidence>
<feature type="non-terminal residue" evidence="1">
    <location>
        <position position="1"/>
    </location>
</feature>
<dbReference type="Proteomes" id="UP000008553">
    <property type="component" value="Unassembled WGS sequence"/>
</dbReference>